<dbReference type="EMBL" id="VUMB01000005">
    <property type="protein sequence ID" value="MSS39361.1"/>
    <property type="molecule type" value="Genomic_DNA"/>
</dbReference>
<evidence type="ECO:0000256" key="3">
    <source>
        <dbReference type="ARBA" id="ARBA00023004"/>
    </source>
</evidence>
<keyword evidence="3" id="KW-0408">Iron</keyword>
<evidence type="ECO:0000259" key="6">
    <source>
        <dbReference type="Pfam" id="PF19976"/>
    </source>
</evidence>
<dbReference type="SUPFAM" id="SSF56300">
    <property type="entry name" value="Metallo-dependent phosphatases"/>
    <property type="match status" value="1"/>
</dbReference>
<dbReference type="GO" id="GO:0016787">
    <property type="term" value="F:hydrolase activity"/>
    <property type="evidence" value="ECO:0007669"/>
    <property type="project" value="UniProtKB-KW"/>
</dbReference>
<organism evidence="7 8">
    <name type="scientific">Clostridium scindens (strain JCM 10418 / VPI 12708)</name>
    <dbReference type="NCBI Taxonomy" id="29347"/>
    <lineage>
        <taxon>Bacteria</taxon>
        <taxon>Bacillati</taxon>
        <taxon>Bacillota</taxon>
        <taxon>Clostridia</taxon>
        <taxon>Lachnospirales</taxon>
        <taxon>Lachnospiraceae</taxon>
    </lineage>
</organism>
<accession>A0A844F9L6</accession>
<dbReference type="Pfam" id="PF19976">
    <property type="entry name" value="GAAD"/>
    <property type="match status" value="1"/>
</dbReference>
<gene>
    <name evidence="7" type="ORF">FYJ37_03070</name>
</gene>
<evidence type="ECO:0000313" key="7">
    <source>
        <dbReference type="EMBL" id="MSS39361.1"/>
    </source>
</evidence>
<protein>
    <recommendedName>
        <fullName evidence="9">Calcineurin-like phosphoesterase domain-containing protein</fullName>
    </recommendedName>
</protein>
<evidence type="ECO:0000313" key="8">
    <source>
        <dbReference type="Proteomes" id="UP000462363"/>
    </source>
</evidence>
<proteinExistence type="inferred from homology"/>
<sequence length="428" mass="50068">MGEISFIHLSDIHFRRTSGNSYDIDRDLRNAVLMDIKYNLKKDVGNVNGILLGGDIAFAGQEDEYRIANSFLKEIAVSMGKGECNIYCVPGNHDVDQGITRQSRSVYVAQCDIDSAQNLDDADWILEKYMLDSSNPNLLYKPVEQYNKFAELYACNIDSKKPIWEKYFELDNNMKLKLVGLNSCIISNHDDHKEEGIDREMIIGQSQIPKYEENIVCVSLCHHPVEFWKFIDVVQDRIDKRIDVQLYGHKHEQAVSKTQERLVINAGATQPTRGKDWRPRYNWVSFECFLKDDDRHIRVKTFPRILSDDRDRFIPDKDNCDIGENYFIYELNIDKKRKKNLYDYEQCSFPPKESRIKEINLEEMTKEIGYDFLDLSDVQRLEIMSELQLIRDEYKGKSASQILDFVLADVKKKGCLEKFYKLIKKKQI</sequence>
<reference evidence="7 8" key="1">
    <citation type="submission" date="2019-08" db="EMBL/GenBank/DDBJ databases">
        <title>In-depth cultivation of the pig gut microbiome towards novel bacterial diversity and tailored functional studies.</title>
        <authorList>
            <person name="Wylensek D."/>
            <person name="Hitch T.C.A."/>
            <person name="Clavel T."/>
        </authorList>
    </citation>
    <scope>NUCLEOTIDE SEQUENCE [LARGE SCALE GENOMIC DNA]</scope>
    <source>
        <strain evidence="7 8">BL-389-WT-3D</strain>
    </source>
</reference>
<dbReference type="Gene3D" id="3.60.21.10">
    <property type="match status" value="1"/>
</dbReference>
<keyword evidence="2" id="KW-0378">Hydrolase</keyword>
<dbReference type="InterPro" id="IPR029052">
    <property type="entry name" value="Metallo-depent_PP-like"/>
</dbReference>
<comment type="similarity">
    <text evidence="4">Belongs to the cyclic nucleotide phosphodiesterase class-III family.</text>
</comment>
<evidence type="ECO:0000256" key="1">
    <source>
        <dbReference type="ARBA" id="ARBA00022723"/>
    </source>
</evidence>
<evidence type="ECO:0008006" key="9">
    <source>
        <dbReference type="Google" id="ProtNLM"/>
    </source>
</evidence>
<feature type="domain" description="GTPase-associated adaptor" evidence="6">
    <location>
        <begin position="368"/>
        <end position="425"/>
    </location>
</feature>
<dbReference type="PANTHER" id="PTHR42988">
    <property type="entry name" value="PHOSPHOHYDROLASE"/>
    <property type="match status" value="1"/>
</dbReference>
<dbReference type="InterPro" id="IPR045533">
    <property type="entry name" value="GAAD"/>
</dbReference>
<evidence type="ECO:0000256" key="4">
    <source>
        <dbReference type="ARBA" id="ARBA00025742"/>
    </source>
</evidence>
<evidence type="ECO:0000256" key="2">
    <source>
        <dbReference type="ARBA" id="ARBA00022801"/>
    </source>
</evidence>
<keyword evidence="1" id="KW-0479">Metal-binding</keyword>
<feature type="domain" description="Calcineurin-like phosphoesterase" evidence="5">
    <location>
        <begin position="5"/>
        <end position="252"/>
    </location>
</feature>
<dbReference type="Pfam" id="PF00149">
    <property type="entry name" value="Metallophos"/>
    <property type="match status" value="1"/>
</dbReference>
<dbReference type="Proteomes" id="UP000462363">
    <property type="component" value="Unassembled WGS sequence"/>
</dbReference>
<evidence type="ECO:0000259" key="5">
    <source>
        <dbReference type="Pfam" id="PF00149"/>
    </source>
</evidence>
<dbReference type="AlphaFoldDB" id="A0A844F9L6"/>
<dbReference type="PANTHER" id="PTHR42988:SF2">
    <property type="entry name" value="CYCLIC NUCLEOTIDE PHOSPHODIESTERASE CBUA0032-RELATED"/>
    <property type="match status" value="1"/>
</dbReference>
<name>A0A844F9L6_CLOSV</name>
<dbReference type="InterPro" id="IPR004843">
    <property type="entry name" value="Calcineurin-like_PHP"/>
</dbReference>
<dbReference type="RefSeq" id="WP_154322163.1">
    <property type="nucleotide sequence ID" value="NZ_CP045695.1"/>
</dbReference>
<dbReference type="InterPro" id="IPR050884">
    <property type="entry name" value="CNP_phosphodiesterase-III"/>
</dbReference>
<comment type="caution">
    <text evidence="7">The sequence shown here is derived from an EMBL/GenBank/DDBJ whole genome shotgun (WGS) entry which is preliminary data.</text>
</comment>
<dbReference type="GO" id="GO:0046872">
    <property type="term" value="F:metal ion binding"/>
    <property type="evidence" value="ECO:0007669"/>
    <property type="project" value="UniProtKB-KW"/>
</dbReference>